<keyword evidence="4" id="KW-0132">Cell division</keyword>
<evidence type="ECO:0000256" key="2">
    <source>
        <dbReference type="ARBA" id="ARBA00038210"/>
    </source>
</evidence>
<dbReference type="EMBL" id="JARBJD010000023">
    <property type="protein sequence ID" value="KAK2960439.1"/>
    <property type="molecule type" value="Genomic_DNA"/>
</dbReference>
<dbReference type="PROSITE" id="PS50005">
    <property type="entry name" value="TPR"/>
    <property type="match status" value="2"/>
</dbReference>
<dbReference type="Gene3D" id="1.25.40.10">
    <property type="entry name" value="Tetratricopeptide repeat domain"/>
    <property type="match status" value="2"/>
</dbReference>
<name>A0ABQ9Y9X0_9EUKA</name>
<gene>
    <name evidence="4" type="ORF">BLNAU_4656</name>
</gene>
<accession>A0ABQ9Y9X0</accession>
<comment type="caution">
    <text evidence="4">The sequence shown here is derived from an EMBL/GenBank/DDBJ whole genome shotgun (WGS) entry which is preliminary data.</text>
</comment>
<protein>
    <submittedName>
        <fullName evidence="4">Cell division cycle protein 27 like protein</fullName>
    </submittedName>
</protein>
<dbReference type="PANTHER" id="PTHR12558">
    <property type="entry name" value="CELL DIVISION CYCLE 16,23,27"/>
    <property type="match status" value="1"/>
</dbReference>
<evidence type="ECO:0000256" key="1">
    <source>
        <dbReference type="ARBA" id="ARBA00022803"/>
    </source>
</evidence>
<dbReference type="InterPro" id="IPR019734">
    <property type="entry name" value="TPR_rpt"/>
</dbReference>
<reference evidence="4 5" key="1">
    <citation type="journal article" date="2022" name="bioRxiv">
        <title>Genomics of Preaxostyla Flagellates Illuminates Evolutionary Transitions and the Path Towards Mitochondrial Loss.</title>
        <authorList>
            <person name="Novak L.V.F."/>
            <person name="Treitli S.C."/>
            <person name="Pyrih J."/>
            <person name="Halakuc P."/>
            <person name="Pipaliya S.V."/>
            <person name="Vacek V."/>
            <person name="Brzon O."/>
            <person name="Soukal P."/>
            <person name="Eme L."/>
            <person name="Dacks J.B."/>
            <person name="Karnkowska A."/>
            <person name="Elias M."/>
            <person name="Hampl V."/>
        </authorList>
    </citation>
    <scope>NUCLEOTIDE SEQUENCE [LARGE SCALE GENOMIC DNA]</scope>
    <source>
        <strain evidence="4">NAU3</strain>
        <tissue evidence="4">Gut</tissue>
    </source>
</reference>
<dbReference type="SUPFAM" id="SSF48452">
    <property type="entry name" value="TPR-like"/>
    <property type="match status" value="3"/>
</dbReference>
<feature type="repeat" description="TPR" evidence="3">
    <location>
        <begin position="463"/>
        <end position="496"/>
    </location>
</feature>
<keyword evidence="4" id="KW-0131">Cell cycle</keyword>
<feature type="repeat" description="TPR" evidence="3">
    <location>
        <begin position="100"/>
        <end position="133"/>
    </location>
</feature>
<evidence type="ECO:0000256" key="3">
    <source>
        <dbReference type="PROSITE-ProRule" id="PRU00339"/>
    </source>
</evidence>
<dbReference type="Pfam" id="PF13181">
    <property type="entry name" value="TPR_8"/>
    <property type="match status" value="1"/>
</dbReference>
<comment type="similarity">
    <text evidence="2">Belongs to the APC3/CDC27 family.</text>
</comment>
<proteinExistence type="inferred from homology"/>
<dbReference type="SMART" id="SM00028">
    <property type="entry name" value="TPR"/>
    <property type="match status" value="6"/>
</dbReference>
<dbReference type="GO" id="GO:0051301">
    <property type="term" value="P:cell division"/>
    <property type="evidence" value="ECO:0007669"/>
    <property type="project" value="UniProtKB-KW"/>
</dbReference>
<keyword evidence="5" id="KW-1185">Reference proteome</keyword>
<sequence length="514" mass="58061">MLNAYIQEAIDNYSFENALFYAEMNHAQLNSVESRFLLAEVFLRAGQPQHALVVMDQQFDDSFARMYARACLQTGQYSRGITKLSHLLISSDSHPQVADPHVLFALGKLYKQSAQFNMATKCFQTCISVDPQYFAAFDQLLELGVPIQSETIPLHTNLSFTQPSDTNPSQLLPVHPVLESIASARHSNSIYDGSQTIVHLKPLLQSNSQPSPYSCQHNNGYVLSMIGEAYHHQTHHSISVQSYQKMVTITPFHTEGLDLYSSVLHTTGRSNDLHSLSVTIATMYPDSYESLVVAGNYYSYINQQKKALLCFQRACQQFPLRAYPYSLAGHECCELGQYSLALALYRHSYTLNPNSTVALLGMGIAYHHLQRFGLAETHIRLAHTLNPHSVPILYRLAIVITQGMNGSERVQESISLFDEALRLSPRNLLMRTRRASLLMTIPDRIDEAVKELLDLSENHPNEAVLFYLLGKAHMSRNKDLDAYFAFEKAYQINPTDDMFRVAFEQLAHSLSQRT</sequence>
<keyword evidence="1 3" id="KW-0802">TPR repeat</keyword>
<dbReference type="Pfam" id="PF12895">
    <property type="entry name" value="ANAPC3"/>
    <property type="match status" value="1"/>
</dbReference>
<evidence type="ECO:0000313" key="5">
    <source>
        <dbReference type="Proteomes" id="UP001281761"/>
    </source>
</evidence>
<evidence type="ECO:0000313" key="4">
    <source>
        <dbReference type="EMBL" id="KAK2960439.1"/>
    </source>
</evidence>
<dbReference type="Proteomes" id="UP001281761">
    <property type="component" value="Unassembled WGS sequence"/>
</dbReference>
<organism evidence="4 5">
    <name type="scientific">Blattamonas nauphoetae</name>
    <dbReference type="NCBI Taxonomy" id="2049346"/>
    <lineage>
        <taxon>Eukaryota</taxon>
        <taxon>Metamonada</taxon>
        <taxon>Preaxostyla</taxon>
        <taxon>Oxymonadida</taxon>
        <taxon>Blattamonas</taxon>
    </lineage>
</organism>
<dbReference type="InterPro" id="IPR011990">
    <property type="entry name" value="TPR-like_helical_dom_sf"/>
</dbReference>
<dbReference type="PANTHER" id="PTHR12558:SF13">
    <property type="entry name" value="CELL DIVISION CYCLE PROTEIN 27 HOMOLOG"/>
    <property type="match status" value="1"/>
</dbReference>